<feature type="transmembrane region" description="Helical" evidence="6">
    <location>
        <begin position="12"/>
        <end position="31"/>
    </location>
</feature>
<keyword evidence="5 6" id="KW-0472">Membrane</keyword>
<evidence type="ECO:0000256" key="4">
    <source>
        <dbReference type="ARBA" id="ARBA00022989"/>
    </source>
</evidence>
<dbReference type="OrthoDB" id="9804865at2"/>
<feature type="transmembrane region" description="Helical" evidence="6">
    <location>
        <begin position="222"/>
        <end position="243"/>
    </location>
</feature>
<keyword evidence="9" id="KW-1185">Reference proteome</keyword>
<keyword evidence="4 6" id="KW-1133">Transmembrane helix</keyword>
<gene>
    <name evidence="8" type="ordered locus">AciPR4_2018</name>
</gene>
<evidence type="ECO:0000256" key="2">
    <source>
        <dbReference type="ARBA" id="ARBA00022475"/>
    </source>
</evidence>
<dbReference type="KEGG" id="tsa:AciPR4_2018"/>
<dbReference type="eggNOG" id="COG0697">
    <property type="taxonomic scope" value="Bacteria"/>
</dbReference>
<accession>E8V7A9</accession>
<feature type="domain" description="EamA" evidence="7">
    <location>
        <begin position="10"/>
        <end position="141"/>
    </location>
</feature>
<feature type="transmembrane region" description="Helical" evidence="6">
    <location>
        <begin position="43"/>
        <end position="60"/>
    </location>
</feature>
<feature type="transmembrane region" description="Helical" evidence="6">
    <location>
        <begin position="127"/>
        <end position="145"/>
    </location>
</feature>
<evidence type="ECO:0000256" key="1">
    <source>
        <dbReference type="ARBA" id="ARBA00004651"/>
    </source>
</evidence>
<evidence type="ECO:0000256" key="6">
    <source>
        <dbReference type="SAM" id="Phobius"/>
    </source>
</evidence>
<feature type="domain" description="EamA" evidence="7">
    <location>
        <begin position="160"/>
        <end position="293"/>
    </location>
</feature>
<dbReference type="RefSeq" id="WP_013568555.1">
    <property type="nucleotide sequence ID" value="NC_014963.1"/>
</dbReference>
<evidence type="ECO:0000256" key="5">
    <source>
        <dbReference type="ARBA" id="ARBA00023136"/>
    </source>
</evidence>
<dbReference type="InterPro" id="IPR000620">
    <property type="entry name" value="EamA_dom"/>
</dbReference>
<feature type="transmembrane region" description="Helical" evidence="6">
    <location>
        <begin position="249"/>
        <end position="270"/>
    </location>
</feature>
<keyword evidence="2" id="KW-1003">Cell membrane</keyword>
<dbReference type="AlphaFoldDB" id="E8V7A9"/>
<dbReference type="STRING" id="401053.AciPR4_2018"/>
<dbReference type="PANTHER" id="PTHR42920:SF5">
    <property type="entry name" value="EAMA DOMAIN-CONTAINING PROTEIN"/>
    <property type="match status" value="1"/>
</dbReference>
<dbReference type="Proteomes" id="UP000006844">
    <property type="component" value="Chromosome"/>
</dbReference>
<dbReference type="InterPro" id="IPR051258">
    <property type="entry name" value="Diverse_Substrate_Transporter"/>
</dbReference>
<proteinExistence type="predicted"/>
<feature type="transmembrane region" description="Helical" evidence="6">
    <location>
        <begin position="157"/>
        <end position="179"/>
    </location>
</feature>
<dbReference type="EMBL" id="CP002467">
    <property type="protein sequence ID" value="ADV82822.1"/>
    <property type="molecule type" value="Genomic_DNA"/>
</dbReference>
<dbReference type="SUPFAM" id="SSF103481">
    <property type="entry name" value="Multidrug resistance efflux transporter EmrE"/>
    <property type="match status" value="2"/>
</dbReference>
<comment type="subcellular location">
    <subcellularLocation>
        <location evidence="1">Cell membrane</location>
        <topology evidence="1">Multi-pass membrane protein</topology>
    </subcellularLocation>
</comment>
<feature type="transmembrane region" description="Helical" evidence="6">
    <location>
        <begin position="66"/>
        <end position="85"/>
    </location>
</feature>
<evidence type="ECO:0000256" key="3">
    <source>
        <dbReference type="ARBA" id="ARBA00022692"/>
    </source>
</evidence>
<evidence type="ECO:0000313" key="8">
    <source>
        <dbReference type="EMBL" id="ADV82822.1"/>
    </source>
</evidence>
<name>E8V7A9_TERSS</name>
<dbReference type="PANTHER" id="PTHR42920">
    <property type="entry name" value="OS03G0707200 PROTEIN-RELATED"/>
    <property type="match status" value="1"/>
</dbReference>
<dbReference type="InterPro" id="IPR037185">
    <property type="entry name" value="EmrE-like"/>
</dbReference>
<feature type="transmembrane region" description="Helical" evidence="6">
    <location>
        <begin position="282"/>
        <end position="302"/>
    </location>
</feature>
<keyword evidence="3 6" id="KW-0812">Transmembrane</keyword>
<evidence type="ECO:0000259" key="7">
    <source>
        <dbReference type="Pfam" id="PF00892"/>
    </source>
</evidence>
<organism evidence="8 9">
    <name type="scientific">Terriglobus saanensis (strain ATCC BAA-1853 / DSM 23119 / SP1PR4)</name>
    <dbReference type="NCBI Taxonomy" id="401053"/>
    <lineage>
        <taxon>Bacteria</taxon>
        <taxon>Pseudomonadati</taxon>
        <taxon>Acidobacteriota</taxon>
        <taxon>Terriglobia</taxon>
        <taxon>Terriglobales</taxon>
        <taxon>Acidobacteriaceae</taxon>
        <taxon>Terriglobus</taxon>
    </lineage>
</organism>
<dbReference type="Pfam" id="PF00892">
    <property type="entry name" value="EamA"/>
    <property type="match status" value="2"/>
</dbReference>
<evidence type="ECO:0000313" key="9">
    <source>
        <dbReference type="Proteomes" id="UP000006844"/>
    </source>
</evidence>
<sequence>MTTRKDSITAHLLLLAVVALWGGTFVLVKDALIDASPLFFNQIRMALAFVVLAGIHWRIWHSLTRTSLIAGAVAGLFLAAGYDFQTVGLARTTPSKSAFLTGLVVVFVPLLSAIPKLRPAGVGSPRWPAIAGAVLAFVGILRLTLPSGTPMQEMWSAINVGDLLSLACALAFALHLLALGRMAREVPTGHLATLQIGFCVLFMTFATPTFEKSYFHMTPRLVLALGICAVFATAAAFSIQTWAQQHLKPTHTALLLSLEPAFAWIMSLLLRREAFSLRSAQGAGLIFAGILVTELLTFPVALEPEAN</sequence>
<dbReference type="HOGENOM" id="CLU_033863_21_3_0"/>
<reference evidence="8 9" key="1">
    <citation type="journal article" date="2012" name="Stand. Genomic Sci.">
        <title>Complete genome sequence of Terriglobus saanensis type strain SP1PR4(T), an Acidobacteria from tundra soil.</title>
        <authorList>
            <person name="Rawat S.R."/>
            <person name="Mannisto M.K."/>
            <person name="Starovoytov V."/>
            <person name="Goodwin L."/>
            <person name="Nolan M."/>
            <person name="Hauser L."/>
            <person name="Land M."/>
            <person name="Davenport K.W."/>
            <person name="Woyke T."/>
            <person name="Haggblom M.M."/>
        </authorList>
    </citation>
    <scope>NUCLEOTIDE SEQUENCE</scope>
    <source>
        <strain evidence="9">ATCC BAA-1853 / DSM 23119 / SP1PR4</strain>
    </source>
</reference>
<dbReference type="GO" id="GO:0005886">
    <property type="term" value="C:plasma membrane"/>
    <property type="evidence" value="ECO:0007669"/>
    <property type="project" value="UniProtKB-SubCell"/>
</dbReference>
<feature type="transmembrane region" description="Helical" evidence="6">
    <location>
        <begin position="191"/>
        <end position="210"/>
    </location>
</feature>
<protein>
    <recommendedName>
        <fullName evidence="7">EamA domain-containing protein</fullName>
    </recommendedName>
</protein>